<evidence type="ECO:0000256" key="2">
    <source>
        <dbReference type="SAM" id="SignalP"/>
    </source>
</evidence>
<evidence type="ECO:0000256" key="1">
    <source>
        <dbReference type="SAM" id="Phobius"/>
    </source>
</evidence>
<keyword evidence="1" id="KW-0472">Membrane</keyword>
<dbReference type="EMBL" id="FJ167511">
    <property type="protein sequence ID" value="ACN89782.1"/>
    <property type="molecule type" value="mRNA"/>
</dbReference>
<feature type="transmembrane region" description="Helical" evidence="1">
    <location>
        <begin position="310"/>
        <end position="328"/>
    </location>
</feature>
<protein>
    <submittedName>
        <fullName evidence="3">Agglutination/immobilization antigen</fullName>
    </submittedName>
</protein>
<accession>C7SF37</accession>
<evidence type="ECO:0000313" key="3">
    <source>
        <dbReference type="EMBL" id="ACN89782.1"/>
    </source>
</evidence>
<name>C7SF37_9CILI</name>
<reference evidence="3" key="2">
    <citation type="journal article" date="2012" name="Vaccine">
        <title>Codon changed immobilization antigen (iAg), a potent DNA vaccine in fish against Cryptocaryon irritans infection.</title>
        <authorList>
            <person name="Jose Priya T.A."/>
            <person name="Lin Y.H."/>
            <person name="Wang Y.C."/>
            <person name="Yang C.S."/>
            <person name="Chang P.S."/>
            <person name="Song Y.L."/>
        </authorList>
    </citation>
    <scope>NUCLEOTIDE SEQUENCE</scope>
    <source>
        <strain evidence="3">1</strain>
    </source>
</reference>
<organism evidence="3">
    <name type="scientific">Cryptocaryon irritans</name>
    <dbReference type="NCBI Taxonomy" id="153251"/>
    <lineage>
        <taxon>Eukaryota</taxon>
        <taxon>Sar</taxon>
        <taxon>Alveolata</taxon>
        <taxon>Ciliophora</taxon>
        <taxon>Ciliophora incertae sedis</taxon>
        <taxon>Cryptocaryon</taxon>
    </lineage>
</organism>
<keyword evidence="2" id="KW-0732">Signal</keyword>
<sequence length="329" mass="34653">MQKILAILLISSLAVITSAAFVKKTAAADWKGTFVVTKSSCLATCGWKLGSTVVIADKTGVNTKVTWVGTTHTTDTTNVDVAAGSCKYISAVTTAGQAGTPAEVANNNDECEFASGTCTVMGRKQTTPGTVVFNRDMDLDTKPLQILYKQFEMIAKSSTSVKAAADQGADCDTQASLVDITTDAKPIVGTLKLSKATCDKCSWDITKDLKITQDATNKYMVTLAGTIKETATGDCKNKLTASETCYVTKKDDKTFILVSCTTLDTTGSGIPIVISTVNSKTTLTLTWKDATAQACNVVGEVSSTSGANSLKLFTGLSVMLILTFALLFK</sequence>
<dbReference type="AlphaFoldDB" id="C7SF37"/>
<reference evidence="3" key="1">
    <citation type="submission" date="2008-08" db="EMBL/GenBank/DDBJ databases">
        <title>The characterization of iAg cloned from Cryptocaryon irritans isolated in marine fishes in Taiwan.</title>
        <authorList>
            <person name="Wang Y.-C."/>
            <person name="Song Y.-L."/>
        </authorList>
    </citation>
    <scope>NUCLEOTIDE SEQUENCE</scope>
    <source>
        <strain evidence="3">1</strain>
    </source>
</reference>
<proteinExistence type="evidence at transcript level"/>
<keyword evidence="1" id="KW-1133">Transmembrane helix</keyword>
<feature type="chain" id="PRO_5002983549" evidence="2">
    <location>
        <begin position="20"/>
        <end position="329"/>
    </location>
</feature>
<feature type="signal peptide" evidence="2">
    <location>
        <begin position="1"/>
        <end position="19"/>
    </location>
</feature>
<keyword evidence="1" id="KW-0812">Transmembrane</keyword>